<name>A0ABM7QEQ0_9GAMM</name>
<keyword evidence="1" id="KW-0732">Signal</keyword>
<evidence type="ECO:0000259" key="2">
    <source>
        <dbReference type="PROSITE" id="PS51208"/>
    </source>
</evidence>
<feature type="domain" description="Autotransporter" evidence="2">
    <location>
        <begin position="1589"/>
        <end position="1870"/>
    </location>
</feature>
<reference evidence="3 4" key="1">
    <citation type="submission" date="2021-03" db="EMBL/GenBank/DDBJ databases">
        <title>Complete Genome Sequences of Two Lysobacter Strains Isolated from Sea Water (Lysobacter caseinilyticus) and Soil (Lysobacter helvus) in South Korea.</title>
        <authorList>
            <person name="Watanabe Y."/>
            <person name="Arakawa K."/>
        </authorList>
    </citation>
    <scope>NUCLEOTIDE SEQUENCE [LARGE SCALE GENOMIC DNA]</scope>
    <source>
        <strain evidence="3 4">D10</strain>
    </source>
</reference>
<protein>
    <recommendedName>
        <fullName evidence="2">Autotransporter domain-containing protein</fullName>
    </recommendedName>
</protein>
<dbReference type="InterPro" id="IPR036709">
    <property type="entry name" value="Autotransporte_beta_dom_sf"/>
</dbReference>
<evidence type="ECO:0000313" key="4">
    <source>
        <dbReference type="Proteomes" id="UP000680514"/>
    </source>
</evidence>
<dbReference type="Gene3D" id="2.160.20.20">
    <property type="match status" value="1"/>
</dbReference>
<dbReference type="InterPro" id="IPR013425">
    <property type="entry name" value="Autotrns_rpt"/>
</dbReference>
<accession>A0ABM7QEQ0</accession>
<dbReference type="Proteomes" id="UP000680514">
    <property type="component" value="Chromosome"/>
</dbReference>
<dbReference type="InterPro" id="IPR011050">
    <property type="entry name" value="Pectin_lyase_fold/virulence"/>
</dbReference>
<organism evidence="3 4">
    <name type="scientific">Lysobacter helvus</name>
    <dbReference type="NCBI Taxonomy" id="2675059"/>
    <lineage>
        <taxon>Bacteria</taxon>
        <taxon>Pseudomonadati</taxon>
        <taxon>Pseudomonadota</taxon>
        <taxon>Gammaproteobacteria</taxon>
        <taxon>Lysobacterales</taxon>
        <taxon>Lysobacteraceae</taxon>
        <taxon>Lysobacter</taxon>
    </lineage>
</organism>
<dbReference type="InterPro" id="IPR005546">
    <property type="entry name" value="Autotransporte_beta"/>
</dbReference>
<dbReference type="Gene3D" id="2.40.128.130">
    <property type="entry name" value="Autotransporter beta-domain"/>
    <property type="match status" value="1"/>
</dbReference>
<proteinExistence type="predicted"/>
<dbReference type="SUPFAM" id="SSF103515">
    <property type="entry name" value="Autotransporter"/>
    <property type="match status" value="1"/>
</dbReference>
<sequence>MAWRGAIPKLCGSSPGTHAMDPCTRIAWSAPLLALAGTAHAVDLDFDGNGAAAGTPGTGTWNTTLAHWHDGGALRAWDNGAFDTAVFAVPGTITLGSDVVAGGLRFTGTGNYTLGGTGLLTMAGSRDVVLSDGAHVTASGPLTGGFHLRGASANATISFTVSGNNAGIGAGVVRVGDGARLVLSHVNALGSDRGAANLVLDDGADLRFGTNAIYANHYTLTGGRVRFGANSAGTFTGSPVLTAATTIEWIFGSQTWSGALADTGAHALSLDVRANEGFGPTLSGANTYSGATTLTSGTLGIANAGALSSNSALVFNGANPDSLPALAFRHGGTFARDLGTGAGQVHWTGSGGFRAFGSTITVTLQGNAPLAWGRDGFVQDGASLLIGPGVTFTNAIDLGDAQRTIFGGGTLAGALTGNGGLRVREDTLTLSTANHYLGDTVIDARNDNVFGASVQLGHAHALPGGIGVTGGTSALVFDGGTLVLTGASGDFRRGLGSGAHQVRFNGSGAFGAAGGVRTVDIGGAGDTLRWNSGGFVPDGETLGFIATTNNASVDFRNGLDLAGGERRITLSAPSLGGGVPGRAVQLRAVIENGSVAFSGFGEAFLGAANTYTGRTHIGTGAADATRVAVDRINDGGIASALGASSRDAANLVFGGGGTSFPALVYLGAGDATDRDFTLAGNGELVANGSGALVWNGAPSVTSGSRTLRLGGTSQAINEFAGTLADGGGLLSIVKHGNGTWRLSGTANTYTGRTSIGGSSAANVVGTGVLEVMRLGQANEAGSLGINASNNASQLQIFSRGVLRYVGAGETTNRNFSSATGDTPGTGRSEGIALESSGTGALRWMGSVNLNASVNPYFRLGGTNMDHNVFGSAIANTSRNIALAKDGAGVWGLGAANTYTGDTELAGGVLRLDHAAALAGGLGEVDAAGTGIRFDGGVLGLTAASGDLFRGLGTTAGRNNLAWLASGDGGFAAYDDTRIVDLGGGVALRWATGGFVGNDRRLRLSHATSDATLDFRNAIDLNGAVRTIDVADGTHALDAIVSGVLSGSGAGGLRKTGDGTLRLTGTNDYAGRTELLGGTVEIASLAAAGQAGNLGLGASEADALLIDGATLRYLGSGDTSDRGFTIGARGATLDASGSGAFILDGATNSTGLPSTLTLTGSNTDANRVGGTLDTTGTLSLVKSGAGHWTLAGDSLLARVHLEDGVLQLGNGGATGSVGNATIRNAGTLVFDRSDVLHVGRVEGDGALVQRGNGTSVLQGAGSQARDVRIERGTLHVAASLATPRIAMGDGALHIAGLVEAVDGGLTTLVADAGTASRVVLGERATFRVDGHLGDGDDTLHIAGAATLAGAIDGGAGDDRLAFAGVTFADTDLMRTPGFERLHLEDATQLTLSSALDSTTLDIDRTSTLIATSNARITGDVDIAGLVRTDASRLTIEGQWRAREGATLEVAVAPGDGTSGGLAIAGDVTGTTHVRFTSDGTPGNAPQSIRVIDAARATDAAAFVADDIVRLQGSPFAWTLAHAPDAHAWFLESREDARVLPELPAFAIAPSVATAALDDAQRLVFDRLAAVRGEAPACERSEDAPSARDALRGACRGAWMAAYTNERTVGANPGIAHAGTGHGLLAGVDRDFPARPGTVFRAGFVGGVLRGHHHTTGEASTERAIAGTARLRTTTPLLGAYASRAWSDGRFLDATLAAHRPRTHVHTDDGHADTVLGNGLALRVQGGQRRHAGAWVFEPQVELGLSAQHWRDRYDAGGRDVLMTDDVLGAMRIALRTERPFEARGGRPVRPWASLALADTAGESREPLQVRAPDGDFALPGPAAGLRAAFDIGLEATFAPGLQGFASLSFVEALAGTDAAQRQATAGVRWRW</sequence>
<dbReference type="Pfam" id="PF12951">
    <property type="entry name" value="PATR"/>
    <property type="match status" value="5"/>
</dbReference>
<keyword evidence="4" id="KW-1185">Reference proteome</keyword>
<dbReference type="InterPro" id="IPR012332">
    <property type="entry name" value="Autotransporter_pectin_lyase_C"/>
</dbReference>
<gene>
    <name evidence="3" type="ORF">LYSHEL_19110</name>
</gene>
<dbReference type="SUPFAM" id="SSF51126">
    <property type="entry name" value="Pectin lyase-like"/>
    <property type="match status" value="1"/>
</dbReference>
<dbReference type="NCBIfam" id="TIGR02601">
    <property type="entry name" value="autotrns_rpt"/>
    <property type="match status" value="3"/>
</dbReference>
<evidence type="ECO:0000256" key="1">
    <source>
        <dbReference type="ARBA" id="ARBA00022729"/>
    </source>
</evidence>
<dbReference type="PANTHER" id="PTHR35037">
    <property type="entry name" value="C-TERMINAL REGION OF AIDA-LIKE PROTEIN"/>
    <property type="match status" value="1"/>
</dbReference>
<dbReference type="SMART" id="SM00869">
    <property type="entry name" value="Autotransporter"/>
    <property type="match status" value="1"/>
</dbReference>
<evidence type="ECO:0000313" key="3">
    <source>
        <dbReference type="EMBL" id="BCT96040.1"/>
    </source>
</evidence>
<dbReference type="PANTHER" id="PTHR35037:SF3">
    <property type="entry name" value="C-TERMINAL REGION OF AIDA-LIKE PROTEIN"/>
    <property type="match status" value="1"/>
</dbReference>
<dbReference type="InterPro" id="IPR051551">
    <property type="entry name" value="Autotransporter_adhesion"/>
</dbReference>
<dbReference type="EMBL" id="AP024546">
    <property type="protein sequence ID" value="BCT96040.1"/>
    <property type="molecule type" value="Genomic_DNA"/>
</dbReference>
<dbReference type="PROSITE" id="PS51208">
    <property type="entry name" value="AUTOTRANSPORTER"/>
    <property type="match status" value="1"/>
</dbReference>